<dbReference type="Gene3D" id="1.10.260.40">
    <property type="entry name" value="lambda repressor-like DNA-binding domains"/>
    <property type="match status" value="1"/>
</dbReference>
<evidence type="ECO:0000313" key="3">
    <source>
        <dbReference type="Proteomes" id="UP000019150"/>
    </source>
</evidence>
<evidence type="ECO:0000313" key="2">
    <source>
        <dbReference type="EMBL" id="AHH16510.1"/>
    </source>
</evidence>
<dbReference type="GO" id="GO:0003677">
    <property type="term" value="F:DNA binding"/>
    <property type="evidence" value="ECO:0007669"/>
    <property type="project" value="UniProtKB-KW"/>
</dbReference>
<keyword evidence="3" id="KW-1185">Reference proteome</keyword>
<name>W5TAY3_9NOCA</name>
<reference evidence="2 3" key="1">
    <citation type="journal article" date="2014" name="Appl. Environ. Microbiol.">
        <title>Insights into the Microbial Degradation of Rubber and Gutta-Percha by Analysis of the Complete Genome of Nocardia nova SH22a.</title>
        <authorList>
            <person name="Luo Q."/>
            <person name="Hiessl S."/>
            <person name="Poehlein A."/>
            <person name="Daniel R."/>
            <person name="Steinbuchel A."/>
        </authorList>
    </citation>
    <scope>NUCLEOTIDE SEQUENCE [LARGE SCALE GENOMIC DNA]</scope>
    <source>
        <strain evidence="2">SH22a</strain>
    </source>
</reference>
<dbReference type="Pfam" id="PF19054">
    <property type="entry name" value="DUF5753"/>
    <property type="match status" value="1"/>
</dbReference>
<proteinExistence type="predicted"/>
<organism evidence="2 3">
    <name type="scientific">Nocardia nova SH22a</name>
    <dbReference type="NCBI Taxonomy" id="1415166"/>
    <lineage>
        <taxon>Bacteria</taxon>
        <taxon>Bacillati</taxon>
        <taxon>Actinomycetota</taxon>
        <taxon>Actinomycetes</taxon>
        <taxon>Mycobacteriales</taxon>
        <taxon>Nocardiaceae</taxon>
        <taxon>Nocardia</taxon>
    </lineage>
</organism>
<gene>
    <name evidence="2" type="ORF">NONO_c17090</name>
</gene>
<evidence type="ECO:0000259" key="1">
    <source>
        <dbReference type="PROSITE" id="PS50943"/>
    </source>
</evidence>
<dbReference type="Proteomes" id="UP000019150">
    <property type="component" value="Chromosome"/>
</dbReference>
<keyword evidence="2" id="KW-0238">DNA-binding</keyword>
<accession>W5TAY3</accession>
<dbReference type="KEGG" id="nno:NONO_c17090"/>
<dbReference type="EMBL" id="CP006850">
    <property type="protein sequence ID" value="AHH16510.1"/>
    <property type="molecule type" value="Genomic_DNA"/>
</dbReference>
<dbReference type="eggNOG" id="COG1396">
    <property type="taxonomic scope" value="Bacteria"/>
</dbReference>
<dbReference type="CDD" id="cd00093">
    <property type="entry name" value="HTH_XRE"/>
    <property type="match status" value="1"/>
</dbReference>
<dbReference type="PROSITE" id="PS50943">
    <property type="entry name" value="HTH_CROC1"/>
    <property type="match status" value="1"/>
</dbReference>
<protein>
    <submittedName>
        <fullName evidence="2">Putative DNA-binding protein</fullName>
    </submittedName>
</protein>
<sequence length="294" mass="32913">MAGGSTLPRRALGRQLKAFRERKGLSQGASARIMETSPQTYGRLEEGRTTKVTDLALNALADAFGCDNNERRLLLDLAQEIRTASKDKRGWWRSLADAIPMDFNHYLSLEEAAEREFSWQTTIIPGLLHTTDYRREVTWAAHPQSSPEEIERIGDITTRRQDLLTRDGFRFEPYILESVLYGQVGSPAVMGEQLGRLLELSELPNVDIRIVPLKARHPIGLVARSFVYLEFPPLPSSGMGEPPVVYIEGLVGGLYLESDPEVGKYSDVVRQLQAVALSESESRDLISAAESDWR</sequence>
<dbReference type="SUPFAM" id="SSF47413">
    <property type="entry name" value="lambda repressor-like DNA-binding domains"/>
    <property type="match status" value="1"/>
</dbReference>
<dbReference type="AlphaFoldDB" id="W5TAY3"/>
<dbReference type="Pfam" id="PF13560">
    <property type="entry name" value="HTH_31"/>
    <property type="match status" value="1"/>
</dbReference>
<dbReference type="RefSeq" id="WP_081769169.1">
    <property type="nucleotide sequence ID" value="NZ_CP006850.1"/>
</dbReference>
<dbReference type="InterPro" id="IPR010982">
    <property type="entry name" value="Lambda_DNA-bd_dom_sf"/>
</dbReference>
<dbReference type="OrthoDB" id="4539885at2"/>
<dbReference type="InterPro" id="IPR001387">
    <property type="entry name" value="Cro/C1-type_HTH"/>
</dbReference>
<dbReference type="STRING" id="1415166.NONO_c17090"/>
<feature type="domain" description="HTH cro/C1-type" evidence="1">
    <location>
        <begin position="16"/>
        <end position="71"/>
    </location>
</feature>
<dbReference type="SMART" id="SM00530">
    <property type="entry name" value="HTH_XRE"/>
    <property type="match status" value="1"/>
</dbReference>
<dbReference type="PATRIC" id="fig|1415166.3.peg.1736"/>
<dbReference type="HOGENOM" id="CLU_055817_1_1_11"/>
<dbReference type="InterPro" id="IPR043917">
    <property type="entry name" value="DUF5753"/>
</dbReference>